<dbReference type="AlphaFoldDB" id="A0A926HWN7"/>
<dbReference type="RefSeq" id="WP_249279986.1">
    <property type="nucleotide sequence ID" value="NZ_JACRSS010000001.1"/>
</dbReference>
<proteinExistence type="predicted"/>
<dbReference type="SFLD" id="SFLDG01094">
    <property type="entry name" value="Uncharacterised_Radical_SAM_Su"/>
    <property type="match status" value="1"/>
</dbReference>
<dbReference type="SFLD" id="SFLDG01067">
    <property type="entry name" value="SPASM/twitch_domain_containing"/>
    <property type="match status" value="1"/>
</dbReference>
<evidence type="ECO:0000256" key="6">
    <source>
        <dbReference type="ARBA" id="ARBA00023014"/>
    </source>
</evidence>
<dbReference type="Proteomes" id="UP000617951">
    <property type="component" value="Unassembled WGS sequence"/>
</dbReference>
<keyword evidence="3" id="KW-0949">S-adenosyl-L-methionine</keyword>
<keyword evidence="9" id="KW-1185">Reference proteome</keyword>
<name>A0A926HWN7_9FIRM</name>
<comment type="caution">
    <text evidence="8">The sequence shown here is derived from an EMBL/GenBank/DDBJ whole genome shotgun (WGS) entry which is preliminary data.</text>
</comment>
<dbReference type="InterPro" id="IPR012840">
    <property type="entry name" value="NrdG2"/>
</dbReference>
<dbReference type="InterPro" id="IPR007197">
    <property type="entry name" value="rSAM"/>
</dbReference>
<dbReference type="GO" id="GO:0003824">
    <property type="term" value="F:catalytic activity"/>
    <property type="evidence" value="ECO:0007669"/>
    <property type="project" value="InterPro"/>
</dbReference>
<dbReference type="Pfam" id="PF04055">
    <property type="entry name" value="Radical_SAM"/>
    <property type="match status" value="1"/>
</dbReference>
<evidence type="ECO:0000313" key="9">
    <source>
        <dbReference type="Proteomes" id="UP000617951"/>
    </source>
</evidence>
<organism evidence="8 9">
    <name type="scientific">Guopingia tenuis</name>
    <dbReference type="NCBI Taxonomy" id="2763656"/>
    <lineage>
        <taxon>Bacteria</taxon>
        <taxon>Bacillati</taxon>
        <taxon>Bacillota</taxon>
        <taxon>Clostridia</taxon>
        <taxon>Christensenellales</taxon>
        <taxon>Christensenellaceae</taxon>
        <taxon>Guopingia</taxon>
    </lineage>
</organism>
<dbReference type="SUPFAM" id="SSF102114">
    <property type="entry name" value="Radical SAM enzymes"/>
    <property type="match status" value="1"/>
</dbReference>
<keyword evidence="4" id="KW-0479">Metal-binding</keyword>
<evidence type="ECO:0000256" key="5">
    <source>
        <dbReference type="ARBA" id="ARBA00023004"/>
    </source>
</evidence>
<dbReference type="Gene3D" id="3.20.20.70">
    <property type="entry name" value="Aldolase class I"/>
    <property type="match status" value="1"/>
</dbReference>
<comment type="cofactor">
    <cofactor evidence="1">
        <name>[4Fe-4S] cluster</name>
        <dbReference type="ChEBI" id="CHEBI:49883"/>
    </cofactor>
</comment>
<keyword evidence="5" id="KW-0408">Iron</keyword>
<dbReference type="NCBIfam" id="TIGR02495">
    <property type="entry name" value="NrdG2"/>
    <property type="match status" value="1"/>
</dbReference>
<dbReference type="GO" id="GO:0046872">
    <property type="term" value="F:metal ion binding"/>
    <property type="evidence" value="ECO:0007669"/>
    <property type="project" value="UniProtKB-KW"/>
</dbReference>
<evidence type="ECO:0000313" key="8">
    <source>
        <dbReference type="EMBL" id="MBC8538220.1"/>
    </source>
</evidence>
<dbReference type="PANTHER" id="PTHR30352">
    <property type="entry name" value="PYRUVATE FORMATE-LYASE-ACTIVATING ENZYME"/>
    <property type="match status" value="1"/>
</dbReference>
<dbReference type="GO" id="GO:0051539">
    <property type="term" value="F:4 iron, 4 sulfur cluster binding"/>
    <property type="evidence" value="ECO:0007669"/>
    <property type="project" value="UniProtKB-KW"/>
</dbReference>
<dbReference type="InterPro" id="IPR058240">
    <property type="entry name" value="rSAM_sf"/>
</dbReference>
<dbReference type="EMBL" id="JACRSS010000001">
    <property type="protein sequence ID" value="MBC8538220.1"/>
    <property type="molecule type" value="Genomic_DNA"/>
</dbReference>
<protein>
    <submittedName>
        <fullName evidence="8">Anaerobic ribonucleoside-triphosphate reductase activating protein</fullName>
    </submittedName>
</protein>
<evidence type="ECO:0000256" key="4">
    <source>
        <dbReference type="ARBA" id="ARBA00022723"/>
    </source>
</evidence>
<keyword evidence="6" id="KW-0411">Iron-sulfur</keyword>
<evidence type="ECO:0000256" key="3">
    <source>
        <dbReference type="ARBA" id="ARBA00022691"/>
    </source>
</evidence>
<sequence>MIFGGIQKTSTIDFPGVLSCVVFVRGCDMNCFYCHNREIIAGSAGEFLSETEILAFLEKRRGLLDGVVVSGGEPTLQPDLARFLQKLRAMSYRIKLDTNGQRPELTESLWREGLLDYVAMDVKALPRDYVSVCGADGFAKVKDTIARLSALEAKFEVRTTLYPGMTMEELEQLLQALPPMPLWRLNYYHMPEVFQPQDKLRLRLKALSSIAVQENLPRLTQWQPRLVWQ</sequence>
<feature type="domain" description="Radical SAM core" evidence="7">
    <location>
        <begin position="13"/>
        <end position="229"/>
    </location>
</feature>
<dbReference type="PANTHER" id="PTHR30352:SF13">
    <property type="entry name" value="GLYCYL-RADICAL ENZYME ACTIVATING ENZYME YJJW-RELATED"/>
    <property type="match status" value="1"/>
</dbReference>
<dbReference type="InterPro" id="IPR034457">
    <property type="entry name" value="Organic_radical-activating"/>
</dbReference>
<reference evidence="8" key="1">
    <citation type="submission" date="2020-08" db="EMBL/GenBank/DDBJ databases">
        <title>Genome public.</title>
        <authorList>
            <person name="Liu C."/>
            <person name="Sun Q."/>
        </authorList>
    </citation>
    <scope>NUCLEOTIDE SEQUENCE</scope>
    <source>
        <strain evidence="8">NSJ-63</strain>
    </source>
</reference>
<dbReference type="SFLD" id="SFLDS00029">
    <property type="entry name" value="Radical_SAM"/>
    <property type="match status" value="1"/>
</dbReference>
<keyword evidence="2" id="KW-0004">4Fe-4S</keyword>
<dbReference type="CDD" id="cd01335">
    <property type="entry name" value="Radical_SAM"/>
    <property type="match status" value="1"/>
</dbReference>
<evidence type="ECO:0000256" key="2">
    <source>
        <dbReference type="ARBA" id="ARBA00022485"/>
    </source>
</evidence>
<accession>A0A926HWN7</accession>
<evidence type="ECO:0000256" key="1">
    <source>
        <dbReference type="ARBA" id="ARBA00001966"/>
    </source>
</evidence>
<gene>
    <name evidence="8" type="ORF">H8693_04660</name>
</gene>
<dbReference type="PROSITE" id="PS51918">
    <property type="entry name" value="RADICAL_SAM"/>
    <property type="match status" value="1"/>
</dbReference>
<evidence type="ECO:0000259" key="7">
    <source>
        <dbReference type="PROSITE" id="PS51918"/>
    </source>
</evidence>
<dbReference type="InterPro" id="IPR013785">
    <property type="entry name" value="Aldolase_TIM"/>
</dbReference>